<protein>
    <submittedName>
        <fullName evidence="3">Uncharacterized protein</fullName>
    </submittedName>
</protein>
<gene>
    <name evidence="3" type="ORF">KC19_7G103100</name>
</gene>
<feature type="chain" id="PRO_5035851256" evidence="2">
    <location>
        <begin position="21"/>
        <end position="119"/>
    </location>
</feature>
<evidence type="ECO:0000256" key="1">
    <source>
        <dbReference type="SAM" id="MobiDB-lite"/>
    </source>
</evidence>
<feature type="signal peptide" evidence="2">
    <location>
        <begin position="1"/>
        <end position="20"/>
    </location>
</feature>
<evidence type="ECO:0000313" key="3">
    <source>
        <dbReference type="EMBL" id="KAG0567000.1"/>
    </source>
</evidence>
<name>A0A8T0H6Y8_CERPU</name>
<evidence type="ECO:0000256" key="2">
    <source>
        <dbReference type="SAM" id="SignalP"/>
    </source>
</evidence>
<feature type="region of interest" description="Disordered" evidence="1">
    <location>
        <begin position="13"/>
        <end position="62"/>
    </location>
</feature>
<sequence length="119" mass="13638">MLLLRMPHLLLSSMLNPSRSTKPPCQTTPKPQSHELPSPSSHRTIPIRCRHRPTSSPKIPYQAPHLTIRKLQKTNNITHSQIVLTQNKPHHPAFLNTPNCKTPLLQPHKRHHLQKIPPI</sequence>
<evidence type="ECO:0000313" key="4">
    <source>
        <dbReference type="Proteomes" id="UP000822688"/>
    </source>
</evidence>
<accession>A0A8T0H6Y8</accession>
<proteinExistence type="predicted"/>
<dbReference type="AlphaFoldDB" id="A0A8T0H6Y8"/>
<organism evidence="3 4">
    <name type="scientific">Ceratodon purpureus</name>
    <name type="common">Fire moss</name>
    <name type="synonym">Dicranum purpureum</name>
    <dbReference type="NCBI Taxonomy" id="3225"/>
    <lineage>
        <taxon>Eukaryota</taxon>
        <taxon>Viridiplantae</taxon>
        <taxon>Streptophyta</taxon>
        <taxon>Embryophyta</taxon>
        <taxon>Bryophyta</taxon>
        <taxon>Bryophytina</taxon>
        <taxon>Bryopsida</taxon>
        <taxon>Dicranidae</taxon>
        <taxon>Pseudoditrichales</taxon>
        <taxon>Ditrichaceae</taxon>
        <taxon>Ceratodon</taxon>
    </lineage>
</organism>
<feature type="compositionally biased region" description="Low complexity" evidence="1">
    <location>
        <begin position="13"/>
        <end position="31"/>
    </location>
</feature>
<comment type="caution">
    <text evidence="3">The sequence shown here is derived from an EMBL/GenBank/DDBJ whole genome shotgun (WGS) entry which is preliminary data.</text>
</comment>
<dbReference type="Proteomes" id="UP000822688">
    <property type="component" value="Chromosome 7"/>
</dbReference>
<dbReference type="EMBL" id="CM026428">
    <property type="protein sequence ID" value="KAG0567000.1"/>
    <property type="molecule type" value="Genomic_DNA"/>
</dbReference>
<reference evidence="3" key="1">
    <citation type="submission" date="2020-06" db="EMBL/GenBank/DDBJ databases">
        <title>WGS assembly of Ceratodon purpureus strain R40.</title>
        <authorList>
            <person name="Carey S.B."/>
            <person name="Jenkins J."/>
            <person name="Shu S."/>
            <person name="Lovell J.T."/>
            <person name="Sreedasyam A."/>
            <person name="Maumus F."/>
            <person name="Tiley G.P."/>
            <person name="Fernandez-Pozo N."/>
            <person name="Barry K."/>
            <person name="Chen C."/>
            <person name="Wang M."/>
            <person name="Lipzen A."/>
            <person name="Daum C."/>
            <person name="Saski C.A."/>
            <person name="Payton A.C."/>
            <person name="Mcbreen J.C."/>
            <person name="Conrad R.E."/>
            <person name="Kollar L.M."/>
            <person name="Olsson S."/>
            <person name="Huttunen S."/>
            <person name="Landis J.B."/>
            <person name="Wickett N.J."/>
            <person name="Johnson M.G."/>
            <person name="Rensing S.A."/>
            <person name="Grimwood J."/>
            <person name="Schmutz J."/>
            <person name="Mcdaniel S.F."/>
        </authorList>
    </citation>
    <scope>NUCLEOTIDE SEQUENCE</scope>
    <source>
        <strain evidence="3">R40</strain>
    </source>
</reference>
<keyword evidence="2" id="KW-0732">Signal</keyword>
<keyword evidence="4" id="KW-1185">Reference proteome</keyword>